<sequence>MKCFLYPDIGRVDEPLQLHMNGLKPKEKVNLKLRWEAPAGRWTSALSMNADENGKVTTQSKEVLANLIWKLRPENNDDFGKSTTSEIEPFVYHIDIEATESGWTESRTLTRLFQEDHVNRKNIIKTDFEGSFFYPNNTEQFPVIIVLGFDDLQSHHTAALLASNGYGALQLSYCAGKMDGPTTRKRTVEQVHQAVDWVKENVKGNKNIILYGMSKGAELALLTASKNKDIKGVIAMSPTSHVLEGSDNQKQASPWTEKGQSVPYVPLSSGLDRLVKKVFKSSIHNANTIKQSIEKYDKKGKTDAIIKVENIHGPILLLSGGQDAYWPSRWMAEKIMYRLSQNKFQYEMEHLEYLEAGHHLPHPYMPAPSKALTLALGGDPLDNVVSGKKAWEGTLKFLHDHFPPAQIPLETYSVQI</sequence>
<organism evidence="4 5">
    <name type="scientific">Evansella alkalicola</name>
    <dbReference type="NCBI Taxonomy" id="745819"/>
    <lineage>
        <taxon>Bacteria</taxon>
        <taxon>Bacillati</taxon>
        <taxon>Bacillota</taxon>
        <taxon>Bacilli</taxon>
        <taxon>Bacillales</taxon>
        <taxon>Bacillaceae</taxon>
        <taxon>Evansella</taxon>
    </lineage>
</organism>
<dbReference type="InterPro" id="IPR029058">
    <property type="entry name" value="AB_hydrolase_fold"/>
</dbReference>
<comment type="similarity">
    <text evidence="1">Belongs to the C/M/P thioester hydrolase family.</text>
</comment>
<gene>
    <name evidence="4" type="ORF">KS407_05245</name>
</gene>
<evidence type="ECO:0000259" key="3">
    <source>
        <dbReference type="Pfam" id="PF08840"/>
    </source>
</evidence>
<dbReference type="SUPFAM" id="SSF53474">
    <property type="entry name" value="alpha/beta-Hydrolases"/>
    <property type="match status" value="1"/>
</dbReference>
<protein>
    <submittedName>
        <fullName evidence="4">Acyl-CoA thioesterase/BAAT N-terminal domain-containing protein</fullName>
    </submittedName>
</protein>
<accession>A0ABS6JQM5</accession>
<evidence type="ECO:0000256" key="1">
    <source>
        <dbReference type="ARBA" id="ARBA00006538"/>
    </source>
</evidence>
<evidence type="ECO:0000313" key="4">
    <source>
        <dbReference type="EMBL" id="MBU9720853.1"/>
    </source>
</evidence>
<dbReference type="PANTHER" id="PTHR10824:SF4">
    <property type="entry name" value="ACYL-COENZYME A THIOESTERASE 1-LIKE"/>
    <property type="match status" value="1"/>
</dbReference>
<dbReference type="PIRSF" id="PIRSF016521">
    <property type="entry name" value="Acyl-CoA_hydro"/>
    <property type="match status" value="1"/>
</dbReference>
<dbReference type="RefSeq" id="WP_088074544.1">
    <property type="nucleotide sequence ID" value="NZ_JAHQCR010000021.1"/>
</dbReference>
<evidence type="ECO:0000313" key="5">
    <source>
        <dbReference type="Proteomes" id="UP000790580"/>
    </source>
</evidence>
<dbReference type="EMBL" id="JAHQCR010000021">
    <property type="protein sequence ID" value="MBU9720853.1"/>
    <property type="molecule type" value="Genomic_DNA"/>
</dbReference>
<comment type="caution">
    <text evidence="4">The sequence shown here is derived from an EMBL/GenBank/DDBJ whole genome shotgun (WGS) entry which is preliminary data.</text>
</comment>
<dbReference type="Pfam" id="PF08840">
    <property type="entry name" value="BAAT_C"/>
    <property type="match status" value="1"/>
</dbReference>
<name>A0ABS6JQM5_9BACI</name>
<reference evidence="4 5" key="1">
    <citation type="submission" date="2021-06" db="EMBL/GenBank/DDBJ databases">
        <title>Bacillus sp. RD4P76, an endophyte from a halophyte.</title>
        <authorList>
            <person name="Sun J.-Q."/>
        </authorList>
    </citation>
    <scope>NUCLEOTIDE SEQUENCE [LARGE SCALE GENOMIC DNA]</scope>
    <source>
        <strain evidence="4 5">JCM 17098</strain>
    </source>
</reference>
<dbReference type="InterPro" id="IPR014940">
    <property type="entry name" value="BAAT_C"/>
</dbReference>
<proteinExistence type="inferred from homology"/>
<dbReference type="Proteomes" id="UP000790580">
    <property type="component" value="Unassembled WGS sequence"/>
</dbReference>
<dbReference type="InterPro" id="IPR042490">
    <property type="entry name" value="Thio_Ohase/BAAT_N"/>
</dbReference>
<dbReference type="Gene3D" id="2.60.40.2240">
    <property type="entry name" value="Acyl-CoA thioester hydrolase/BAAT N-terminal domain"/>
    <property type="match status" value="1"/>
</dbReference>
<dbReference type="Gene3D" id="3.40.50.1820">
    <property type="entry name" value="alpha/beta hydrolase"/>
    <property type="match status" value="1"/>
</dbReference>
<feature type="domain" description="BAAT/Acyl-CoA thioester hydrolase C-terminal" evidence="3">
    <location>
        <begin position="192"/>
        <end position="402"/>
    </location>
</feature>
<keyword evidence="5" id="KW-1185">Reference proteome</keyword>
<dbReference type="PANTHER" id="PTHR10824">
    <property type="entry name" value="ACYL-COENZYME A THIOESTERASE-RELATED"/>
    <property type="match status" value="1"/>
</dbReference>
<dbReference type="InterPro" id="IPR016662">
    <property type="entry name" value="Acyl-CoA_thioEstase_long-chain"/>
</dbReference>
<dbReference type="InterPro" id="IPR006862">
    <property type="entry name" value="Thio_Ohase/aa_AcTrfase"/>
</dbReference>
<feature type="domain" description="Acyl-CoA thioester hydrolase/bile acid-CoA amino acid N-acetyltransferase" evidence="2">
    <location>
        <begin position="13"/>
        <end position="123"/>
    </location>
</feature>
<dbReference type="Pfam" id="PF04775">
    <property type="entry name" value="Bile_Hydr_Trans"/>
    <property type="match status" value="1"/>
</dbReference>
<evidence type="ECO:0000259" key="2">
    <source>
        <dbReference type="Pfam" id="PF04775"/>
    </source>
</evidence>